<name>A0A8H3IZZ5_9LECA</name>
<comment type="caution">
    <text evidence="3">The sequence shown here is derived from an EMBL/GenBank/DDBJ whole genome shotgun (WGS) entry which is preliminary data.</text>
</comment>
<organism evidence="3 4">
    <name type="scientific">Imshaugia aleurites</name>
    <dbReference type="NCBI Taxonomy" id="172621"/>
    <lineage>
        <taxon>Eukaryota</taxon>
        <taxon>Fungi</taxon>
        <taxon>Dikarya</taxon>
        <taxon>Ascomycota</taxon>
        <taxon>Pezizomycotina</taxon>
        <taxon>Lecanoromycetes</taxon>
        <taxon>OSLEUM clade</taxon>
        <taxon>Lecanoromycetidae</taxon>
        <taxon>Lecanorales</taxon>
        <taxon>Lecanorineae</taxon>
        <taxon>Parmeliaceae</taxon>
        <taxon>Imshaugia</taxon>
    </lineage>
</organism>
<dbReference type="AlphaFoldDB" id="A0A8H3IZZ5"/>
<feature type="region of interest" description="Disordered" evidence="1">
    <location>
        <begin position="1"/>
        <end position="74"/>
    </location>
</feature>
<gene>
    <name evidence="3" type="ORF">IMSHALPRED_000626</name>
</gene>
<feature type="compositionally biased region" description="Polar residues" evidence="1">
    <location>
        <begin position="57"/>
        <end position="66"/>
    </location>
</feature>
<dbReference type="PANTHER" id="PTHR38790">
    <property type="entry name" value="2EXR DOMAIN-CONTAINING PROTEIN-RELATED"/>
    <property type="match status" value="1"/>
</dbReference>
<feature type="domain" description="DUF7730" evidence="2">
    <location>
        <begin position="105"/>
        <end position="293"/>
    </location>
</feature>
<dbReference type="InterPro" id="IPR056632">
    <property type="entry name" value="DUF7730"/>
</dbReference>
<accession>A0A8H3IZZ5</accession>
<dbReference type="Proteomes" id="UP000664534">
    <property type="component" value="Unassembled WGS sequence"/>
</dbReference>
<feature type="compositionally biased region" description="Basic and acidic residues" evidence="1">
    <location>
        <begin position="25"/>
        <end position="35"/>
    </location>
</feature>
<evidence type="ECO:0000313" key="3">
    <source>
        <dbReference type="EMBL" id="CAF9938015.1"/>
    </source>
</evidence>
<keyword evidence="4" id="KW-1185">Reference proteome</keyword>
<proteinExistence type="predicted"/>
<dbReference type="EMBL" id="CAJPDT010000104">
    <property type="protein sequence ID" value="CAF9938015.1"/>
    <property type="molecule type" value="Genomic_DNA"/>
</dbReference>
<sequence>MEKTQKKRSKPAKAPKKSLTSNKAWIEKTIEEQNKKKSLSGTKLPPGMARVQLPPLQATSQDNSRGPSRVCGRQPKKVIPGLVQDQRINSNHPTCPQKPAGHFRFLDLPGELRNKIYDYGIVKQYYEIEWVDNDHKTKSLTYRLPRLGQAYGPHLESGAARRRRQLDHSRRVPSQKRLAEGSIYAGPAALLTVCSKMHQEACTVFYSKSTFAFHGLGALRQFLNNLSPIATEALTGLVIQYRAYGEPNRTEDQMWKAKHDRLWEDLCWRIADQCHSLTRLSLDLTLNKSPLWFTPFELADQGGIGAQWIKPLWAFQDAGIQRCWVRLHCLSKDSTVLEVESWKVRKEILGASWDEEAEAERNAYGFKKRQNGAKDVKKSMVLRLRVDGGLESA</sequence>
<dbReference type="OrthoDB" id="4757095at2759"/>
<dbReference type="Pfam" id="PF24864">
    <property type="entry name" value="DUF7730"/>
    <property type="match status" value="1"/>
</dbReference>
<evidence type="ECO:0000313" key="4">
    <source>
        <dbReference type="Proteomes" id="UP000664534"/>
    </source>
</evidence>
<evidence type="ECO:0000259" key="2">
    <source>
        <dbReference type="Pfam" id="PF24864"/>
    </source>
</evidence>
<reference evidence="3" key="1">
    <citation type="submission" date="2021-03" db="EMBL/GenBank/DDBJ databases">
        <authorList>
            <person name="Tagirdzhanova G."/>
        </authorList>
    </citation>
    <scope>NUCLEOTIDE SEQUENCE</scope>
</reference>
<protein>
    <recommendedName>
        <fullName evidence="2">DUF7730 domain-containing protein</fullName>
    </recommendedName>
</protein>
<evidence type="ECO:0000256" key="1">
    <source>
        <dbReference type="SAM" id="MobiDB-lite"/>
    </source>
</evidence>
<feature type="compositionally biased region" description="Basic residues" evidence="1">
    <location>
        <begin position="1"/>
        <end position="16"/>
    </location>
</feature>